<evidence type="ECO:0000256" key="4">
    <source>
        <dbReference type="ARBA" id="ARBA00022547"/>
    </source>
</evidence>
<evidence type="ECO:0000256" key="2">
    <source>
        <dbReference type="ARBA" id="ARBA00006810"/>
    </source>
</evidence>
<protein>
    <recommendedName>
        <fullName evidence="11 12">ATP synthase subunit a</fullName>
    </recommendedName>
    <alternativeName>
        <fullName evidence="11">ATP synthase F0 sector subunit a</fullName>
    </alternativeName>
    <alternativeName>
        <fullName evidence="11">F-ATPase subunit 6</fullName>
    </alternativeName>
</protein>
<organism evidence="15 17">
    <name type="scientific">Streptococcus chenjunshii</name>
    <dbReference type="NCBI Taxonomy" id="2173853"/>
    <lineage>
        <taxon>Bacteria</taxon>
        <taxon>Bacillati</taxon>
        <taxon>Bacillota</taxon>
        <taxon>Bacilli</taxon>
        <taxon>Lactobacillales</taxon>
        <taxon>Streptococcaceae</taxon>
        <taxon>Streptococcus</taxon>
    </lineage>
</organism>
<feature type="transmembrane region" description="Helical" evidence="11">
    <location>
        <begin position="113"/>
        <end position="132"/>
    </location>
</feature>
<evidence type="ECO:0000256" key="7">
    <source>
        <dbReference type="ARBA" id="ARBA00022989"/>
    </source>
</evidence>
<dbReference type="AlphaFoldDB" id="A0A372KKJ9"/>
<dbReference type="Gene3D" id="1.20.120.220">
    <property type="entry name" value="ATP synthase, F0 complex, subunit A"/>
    <property type="match status" value="1"/>
</dbReference>
<keyword evidence="3 11" id="KW-0813">Transport</keyword>
<evidence type="ECO:0000313" key="14">
    <source>
        <dbReference type="EMBL" id="RFU50321.1"/>
    </source>
</evidence>
<evidence type="ECO:0000256" key="1">
    <source>
        <dbReference type="ARBA" id="ARBA00004141"/>
    </source>
</evidence>
<comment type="subcellular location">
    <subcellularLocation>
        <location evidence="11 12">Cell membrane</location>
        <topology evidence="11 12">Multi-pass membrane protein</topology>
    </subcellularLocation>
    <subcellularLocation>
        <location evidence="1">Membrane</location>
        <topology evidence="1">Multi-pass membrane protein</topology>
    </subcellularLocation>
</comment>
<dbReference type="EMBL" id="QVQY01000032">
    <property type="protein sequence ID" value="RFU50321.1"/>
    <property type="molecule type" value="Genomic_DNA"/>
</dbReference>
<dbReference type="PANTHER" id="PTHR42823">
    <property type="entry name" value="ATP SYNTHASE SUBUNIT A, CHLOROPLASTIC"/>
    <property type="match status" value="1"/>
</dbReference>
<keyword evidence="11" id="KW-1003">Cell membrane</keyword>
<feature type="transmembrane region" description="Helical" evidence="11">
    <location>
        <begin position="20"/>
        <end position="39"/>
    </location>
</feature>
<evidence type="ECO:0000256" key="9">
    <source>
        <dbReference type="ARBA" id="ARBA00023136"/>
    </source>
</evidence>
<dbReference type="PRINTS" id="PR00123">
    <property type="entry name" value="ATPASEA"/>
</dbReference>
<dbReference type="KEGG" id="schj:DDV21_004340"/>
<dbReference type="GO" id="GO:0042777">
    <property type="term" value="P:proton motive force-driven plasma membrane ATP synthesis"/>
    <property type="evidence" value="ECO:0007669"/>
    <property type="project" value="TreeGrafter"/>
</dbReference>
<comment type="function">
    <text evidence="11 12">Key component of the proton channel; it plays a direct role in the translocation of protons across the membrane.</text>
</comment>
<dbReference type="InterPro" id="IPR000568">
    <property type="entry name" value="ATP_synth_F0_asu"/>
</dbReference>
<dbReference type="PROSITE" id="PS00449">
    <property type="entry name" value="ATPASE_A"/>
    <property type="match status" value="1"/>
</dbReference>
<dbReference type="Proteomes" id="UP000262901">
    <property type="component" value="Unassembled WGS sequence"/>
</dbReference>
<evidence type="ECO:0000313" key="13">
    <source>
        <dbReference type="EMBL" id="AXQ78358.1"/>
    </source>
</evidence>
<dbReference type="GO" id="GO:0046933">
    <property type="term" value="F:proton-transporting ATP synthase activity, rotational mechanism"/>
    <property type="evidence" value="ECO:0007669"/>
    <property type="project" value="UniProtKB-UniRule"/>
</dbReference>
<dbReference type="EMBL" id="QVQZ01000029">
    <property type="protein sequence ID" value="RFU52526.1"/>
    <property type="molecule type" value="Genomic_DNA"/>
</dbReference>
<accession>A0A372KKJ9</accession>
<dbReference type="CDD" id="cd00310">
    <property type="entry name" value="ATP-synt_Fo_a_6"/>
    <property type="match status" value="1"/>
</dbReference>
<keyword evidence="9 11" id="KW-0472">Membrane</keyword>
<reference evidence="13" key="4">
    <citation type="journal article" date="2019" name="Int. J. Syst. Evol. Microbiol.">
        <title>Streptococcus chenjunshii sp. nov. isolated from feces of Tibetan antelopes.</title>
        <authorList>
            <person name="Tian Z."/>
            <person name="Lu S."/>
            <person name="Jin D."/>
            <person name="Yang J."/>
            <person name="Pu J."/>
            <person name="Lai X.H."/>
            <person name="Bai X.N."/>
            <person name="Wu X.M."/>
            <person name="Li J."/>
            <person name="Wang S."/>
            <person name="Xu J."/>
        </authorList>
    </citation>
    <scope>NUCLEOTIDE SEQUENCE</scope>
    <source>
        <strain evidence="13">Z15</strain>
    </source>
</reference>
<evidence type="ECO:0000256" key="12">
    <source>
        <dbReference type="RuleBase" id="RU000483"/>
    </source>
</evidence>
<reference evidence="14 18" key="1">
    <citation type="submission" date="2018-08" db="EMBL/GenBank/DDBJ databases">
        <title>Draft genome of Streptococcus sp .nov. Z2.</title>
        <authorList>
            <person name="Tian Z."/>
        </authorList>
    </citation>
    <scope>NUCLEOTIDE SEQUENCE [LARGE SCALE GENOMIC DNA]</scope>
    <source>
        <strain evidence="14 18">Z2</strain>
    </source>
</reference>
<dbReference type="InterPro" id="IPR035908">
    <property type="entry name" value="F0_ATP_A_sf"/>
</dbReference>
<dbReference type="GO" id="GO:0045259">
    <property type="term" value="C:proton-transporting ATP synthase complex"/>
    <property type="evidence" value="ECO:0007669"/>
    <property type="project" value="UniProtKB-KW"/>
</dbReference>
<evidence type="ECO:0000256" key="5">
    <source>
        <dbReference type="ARBA" id="ARBA00022692"/>
    </source>
</evidence>
<dbReference type="OrthoDB" id="9789241at2"/>
<keyword evidence="6 11" id="KW-0375">Hydrogen ion transport</keyword>
<evidence type="ECO:0000256" key="3">
    <source>
        <dbReference type="ARBA" id="ARBA00022448"/>
    </source>
</evidence>
<evidence type="ECO:0000313" key="17">
    <source>
        <dbReference type="Proteomes" id="UP000262901"/>
    </source>
</evidence>
<evidence type="ECO:0000256" key="10">
    <source>
        <dbReference type="ARBA" id="ARBA00023310"/>
    </source>
</evidence>
<evidence type="ECO:0000256" key="11">
    <source>
        <dbReference type="HAMAP-Rule" id="MF_01393"/>
    </source>
</evidence>
<dbReference type="EMBL" id="CP031733">
    <property type="protein sequence ID" value="AXQ78358.1"/>
    <property type="molecule type" value="Genomic_DNA"/>
</dbReference>
<dbReference type="Proteomes" id="UP000246115">
    <property type="component" value="Chromosome"/>
</dbReference>
<evidence type="ECO:0000313" key="15">
    <source>
        <dbReference type="EMBL" id="RFU52526.1"/>
    </source>
</evidence>
<keyword evidence="8 11" id="KW-0406">Ion transport</keyword>
<dbReference type="RefSeq" id="WP_116878816.1">
    <property type="nucleotide sequence ID" value="NZ_CP031733.1"/>
</dbReference>
<dbReference type="NCBIfam" id="TIGR01131">
    <property type="entry name" value="ATP_synt_6_or_A"/>
    <property type="match status" value="1"/>
</dbReference>
<dbReference type="InterPro" id="IPR045082">
    <property type="entry name" value="ATP_syn_F0_a_bact/chloroplast"/>
</dbReference>
<keyword evidence="18" id="KW-1185">Reference proteome</keyword>
<reference evidence="15 17" key="2">
    <citation type="submission" date="2018-08" db="EMBL/GenBank/DDBJ databases">
        <title>Draft genome of Streptococcus sp. nov. Z1.</title>
        <authorList>
            <person name="Tian Z."/>
        </authorList>
    </citation>
    <scope>NUCLEOTIDE SEQUENCE [LARGE SCALE GENOMIC DNA]</scope>
    <source>
        <strain evidence="15">Z1</strain>
        <strain evidence="17">Z1(2018)</strain>
    </source>
</reference>
<dbReference type="NCBIfam" id="NF004479">
    <property type="entry name" value="PRK05815.1-4"/>
    <property type="match status" value="1"/>
</dbReference>
<feature type="transmembrane region" description="Helical" evidence="11">
    <location>
        <begin position="207"/>
        <end position="228"/>
    </location>
</feature>
<evidence type="ECO:0000313" key="16">
    <source>
        <dbReference type="Proteomes" id="UP000246115"/>
    </source>
</evidence>
<dbReference type="PANTHER" id="PTHR42823:SF3">
    <property type="entry name" value="ATP SYNTHASE SUBUNIT A, CHLOROPLASTIC"/>
    <property type="match status" value="1"/>
</dbReference>
<gene>
    <name evidence="11" type="primary">atpB</name>
    <name evidence="13" type="ORF">DDV21_004340</name>
    <name evidence="14" type="ORF">DDV22_09295</name>
    <name evidence="15" type="ORF">DDV23_09250</name>
</gene>
<comment type="similarity">
    <text evidence="2 11 12">Belongs to the ATPase A chain family.</text>
</comment>
<proteinExistence type="inferred from homology"/>
<reference evidence="16" key="3">
    <citation type="submission" date="2018-08" db="EMBL/GenBank/DDBJ databases">
        <title>Streptococcus chenjunshii sp. nov., isolated from stools sample of the Tibetan antelope in the Qinghai-Tibet plateau, China.</title>
        <authorList>
            <person name="Tian Z."/>
        </authorList>
    </citation>
    <scope>NUCLEOTIDE SEQUENCE [LARGE SCALE GENOMIC DNA]</scope>
    <source>
        <strain evidence="16">Z15</strain>
    </source>
</reference>
<dbReference type="Pfam" id="PF00119">
    <property type="entry name" value="ATP-synt_A"/>
    <property type="match status" value="1"/>
</dbReference>
<accession>A0A346NBG3</accession>
<evidence type="ECO:0000256" key="6">
    <source>
        <dbReference type="ARBA" id="ARBA00022781"/>
    </source>
</evidence>
<keyword evidence="4 11" id="KW-0138">CF(0)</keyword>
<evidence type="ECO:0000256" key="8">
    <source>
        <dbReference type="ARBA" id="ARBA00023065"/>
    </source>
</evidence>
<dbReference type="InterPro" id="IPR023011">
    <property type="entry name" value="ATP_synth_F0_asu_AS"/>
</dbReference>
<name>A0A372KKJ9_9STRE</name>
<keyword evidence="5 11" id="KW-0812">Transmembrane</keyword>
<keyword evidence="10 11" id="KW-0066">ATP synthesis</keyword>
<keyword evidence="7 11" id="KW-1133">Transmembrane helix</keyword>
<dbReference type="GO" id="GO:0005886">
    <property type="term" value="C:plasma membrane"/>
    <property type="evidence" value="ECO:0007669"/>
    <property type="project" value="UniProtKB-SubCell"/>
</dbReference>
<dbReference type="Proteomes" id="UP000264056">
    <property type="component" value="Unassembled WGS sequence"/>
</dbReference>
<dbReference type="SUPFAM" id="SSF81336">
    <property type="entry name" value="F1F0 ATP synthase subunit A"/>
    <property type="match status" value="1"/>
</dbReference>
<evidence type="ECO:0000313" key="18">
    <source>
        <dbReference type="Proteomes" id="UP000264056"/>
    </source>
</evidence>
<feature type="transmembrane region" description="Helical" evidence="11">
    <location>
        <begin position="75"/>
        <end position="93"/>
    </location>
</feature>
<sequence>METLENPTVQFLGIEFDLTILAMSLLTVLAVFSFLFWASRRMTLKPKGKQNVLEYLYEFVINTIKPNLGDYTQNYSLLLFTFFFFILIANNIGLVTKLEVGDYNLWTSPTANFSVDLALSLMIACVVHVEGIRKNGVKDYLKGYLSPHPAMLPMNILSELTNVASLALRLFGNIYAGEVVMTLLVQLANWNIFMAPVAFGINLAWTAFSMFISTIQAYVFTILSSTYIGDKVNSSKEE</sequence>
<dbReference type="HAMAP" id="MF_01393">
    <property type="entry name" value="ATP_synth_a_bact"/>
    <property type="match status" value="1"/>
</dbReference>